<evidence type="ECO:0000313" key="4">
    <source>
        <dbReference type="EMBL" id="KRN06189.1"/>
    </source>
</evidence>
<feature type="domain" description="AB hydrolase-1" evidence="3">
    <location>
        <begin position="38"/>
        <end position="228"/>
    </location>
</feature>
<keyword evidence="5" id="KW-1185">Reference proteome</keyword>
<accession>A0A0R2E0Y9</accession>
<dbReference type="Pfam" id="PF00561">
    <property type="entry name" value="Abhydrolase_1"/>
    <property type="match status" value="1"/>
</dbReference>
<gene>
    <name evidence="4" type="ORF">FD15_GL001385</name>
</gene>
<comment type="similarity">
    <text evidence="2">Belongs to the AB hydrolase superfamily. FUS2 hydrolase family.</text>
</comment>
<dbReference type="InterPro" id="IPR050261">
    <property type="entry name" value="FrsA_esterase"/>
</dbReference>
<reference evidence="4 5" key="1">
    <citation type="journal article" date="2015" name="Genome Announc.">
        <title>Expanding the biotechnology potential of lactobacilli through comparative genomics of 213 strains and associated genera.</title>
        <authorList>
            <person name="Sun Z."/>
            <person name="Harris H.M."/>
            <person name="McCann A."/>
            <person name="Guo C."/>
            <person name="Argimon S."/>
            <person name="Zhang W."/>
            <person name="Yang X."/>
            <person name="Jeffery I.B."/>
            <person name="Cooney J.C."/>
            <person name="Kagawa T.F."/>
            <person name="Liu W."/>
            <person name="Song Y."/>
            <person name="Salvetti E."/>
            <person name="Wrobel A."/>
            <person name="Rasinkangas P."/>
            <person name="Parkhill J."/>
            <person name="Rea M.C."/>
            <person name="O'Sullivan O."/>
            <person name="Ritari J."/>
            <person name="Douillard F.P."/>
            <person name="Paul Ross R."/>
            <person name="Yang R."/>
            <person name="Briner A.E."/>
            <person name="Felis G.E."/>
            <person name="de Vos W.M."/>
            <person name="Barrangou R."/>
            <person name="Klaenhammer T.R."/>
            <person name="Caufield P.W."/>
            <person name="Cui Y."/>
            <person name="Zhang H."/>
            <person name="O'Toole P.W."/>
        </authorList>
    </citation>
    <scope>NUCLEOTIDE SEQUENCE [LARGE SCALE GENOMIC DNA]</scope>
    <source>
        <strain evidence="4 5">DSM 21376</strain>
    </source>
</reference>
<dbReference type="eggNOG" id="COG1073">
    <property type="taxonomic scope" value="Bacteria"/>
</dbReference>
<dbReference type="PANTHER" id="PTHR22946">
    <property type="entry name" value="DIENELACTONE HYDROLASE DOMAIN-CONTAINING PROTEIN-RELATED"/>
    <property type="match status" value="1"/>
</dbReference>
<dbReference type="STRING" id="1423806.FD15_GL001385"/>
<evidence type="ECO:0000313" key="5">
    <source>
        <dbReference type="Proteomes" id="UP000050961"/>
    </source>
</evidence>
<evidence type="ECO:0000256" key="1">
    <source>
        <dbReference type="ARBA" id="ARBA00022801"/>
    </source>
</evidence>
<keyword evidence="1" id="KW-0378">Hydrolase</keyword>
<evidence type="ECO:0000256" key="2">
    <source>
        <dbReference type="ARBA" id="ARBA00038115"/>
    </source>
</evidence>
<dbReference type="InterPro" id="IPR029058">
    <property type="entry name" value="AB_hydrolase_fold"/>
</dbReference>
<dbReference type="Proteomes" id="UP000050961">
    <property type="component" value="Unassembled WGS sequence"/>
</dbReference>
<dbReference type="EMBL" id="AYZF01000013">
    <property type="protein sequence ID" value="KRN06189.1"/>
    <property type="molecule type" value="Genomic_DNA"/>
</dbReference>
<name>A0A0R2E0Y9_9LACO</name>
<dbReference type="PATRIC" id="fig|1423806.3.peg.1405"/>
<dbReference type="AlphaFoldDB" id="A0A0R2E0Y9"/>
<dbReference type="Gene3D" id="3.40.50.1820">
    <property type="entry name" value="alpha/beta hydrolase"/>
    <property type="match status" value="1"/>
</dbReference>
<comment type="caution">
    <text evidence="4">The sequence shown here is derived from an EMBL/GenBank/DDBJ whole genome shotgun (WGS) entry which is preliminary data.</text>
</comment>
<organism evidence="4 5">
    <name type="scientific">Liquorilactobacillus sucicola DSM 21376 = JCM 15457</name>
    <dbReference type="NCBI Taxonomy" id="1423806"/>
    <lineage>
        <taxon>Bacteria</taxon>
        <taxon>Bacillati</taxon>
        <taxon>Bacillota</taxon>
        <taxon>Bacilli</taxon>
        <taxon>Lactobacillales</taxon>
        <taxon>Lactobacillaceae</taxon>
        <taxon>Liquorilactobacillus</taxon>
    </lineage>
</organism>
<dbReference type="InterPro" id="IPR000073">
    <property type="entry name" value="AB_hydrolase_1"/>
</dbReference>
<dbReference type="SUPFAM" id="SSF53474">
    <property type="entry name" value="alpha/beta-Hydrolases"/>
    <property type="match status" value="1"/>
</dbReference>
<proteinExistence type="inferred from homology"/>
<evidence type="ECO:0000259" key="3">
    <source>
        <dbReference type="Pfam" id="PF00561"/>
    </source>
</evidence>
<dbReference type="PANTHER" id="PTHR22946:SF9">
    <property type="entry name" value="POLYKETIDE TRANSFERASE AF380"/>
    <property type="match status" value="1"/>
</dbReference>
<sequence>MLPYYYGGDSMITITTKKIGEIPVLELVESDKAENVLPLVFFYHGWTGCKEKVLTQGYEIARRGFRVVLPDALYHGDRLVAGKASEHKLEFWKIIANSIKEFPQLLAYYHETIGIEDEKIGVSGLSMGGITTCALLRAYPQITAAVCLMGSPAPCSFAHGLLHAIPGIEDIDPAYVEKQIKDLEVIDLSLNPQKIASRPVHFWHGTDDATVPYAPTKKFFEQIKNHSYAENVTFTTTKGGTHKVSYETTVEMADKFAEYLA</sequence>
<dbReference type="GO" id="GO:0052689">
    <property type="term" value="F:carboxylic ester hydrolase activity"/>
    <property type="evidence" value="ECO:0007669"/>
    <property type="project" value="UniProtKB-ARBA"/>
</dbReference>
<protein>
    <submittedName>
        <fullName evidence="4">S9 family serine peptidase</fullName>
    </submittedName>
</protein>